<dbReference type="PANTHER" id="PTHR31672:SF13">
    <property type="entry name" value="F-BOX PROTEIN CPR30-LIKE"/>
    <property type="match status" value="1"/>
</dbReference>
<dbReference type="SMART" id="SM00256">
    <property type="entry name" value="FBOX"/>
    <property type="match status" value="1"/>
</dbReference>
<name>A0ABQ9L1T3_HEVBR</name>
<dbReference type="CDD" id="cd22157">
    <property type="entry name" value="F-box_AtFBW1-like"/>
    <property type="match status" value="1"/>
</dbReference>
<evidence type="ECO:0000313" key="2">
    <source>
        <dbReference type="EMBL" id="KAJ9158655.1"/>
    </source>
</evidence>
<reference evidence="2" key="1">
    <citation type="journal article" date="2023" name="Plant Biotechnol. J.">
        <title>Chromosome-level wild Hevea brasiliensis genome provides new tools for genomic-assisted breeding and valuable loci to elevate rubber yield.</title>
        <authorList>
            <person name="Cheng H."/>
            <person name="Song X."/>
            <person name="Hu Y."/>
            <person name="Wu T."/>
            <person name="Yang Q."/>
            <person name="An Z."/>
            <person name="Feng S."/>
            <person name="Deng Z."/>
            <person name="Wu W."/>
            <person name="Zeng X."/>
            <person name="Tu M."/>
            <person name="Wang X."/>
            <person name="Huang H."/>
        </authorList>
    </citation>
    <scope>NUCLEOTIDE SEQUENCE</scope>
    <source>
        <strain evidence="2">MT/VB/25A 57/8</strain>
    </source>
</reference>
<dbReference type="InterPro" id="IPR050796">
    <property type="entry name" value="SCF_F-box_component"/>
</dbReference>
<dbReference type="Gene3D" id="1.20.1280.50">
    <property type="match status" value="1"/>
</dbReference>
<sequence length="360" mass="41217">MKSPACLPQEVIVEILLKLPVISLVRCTCICKSWHSLIKNAVFFSAHLKQGLSSANDSLFLLRNFYNHEEHLSLHFDNDEFTEYMNLDKPSKLKQYYSIIGSCNGLICIADSFWGCGNAFTLWNPCIRKTLTLPKPNITLKIHGGYQAFFGFGYDLHTDDYKVLRIAASTENDQSTTEVYSLLSGSWKCLPTLVLKYEILDSFSKAFVKGVFHFIASPKNAQDRMLVLGFDVGDEVLRDNLLPETFNEEIRSVLVYMESNIAIFTLDSNYQCHLWLMKKYGDLGSWIKVFIVETQEGLIPRALRFRKSGELLLSFSEGEIVLYDLEKQQTKSLGIHKKLGDWIFLHPYVESLMLLDKAHH</sequence>
<keyword evidence="3" id="KW-1185">Reference proteome</keyword>
<dbReference type="Proteomes" id="UP001174677">
    <property type="component" value="Chromosome 14"/>
</dbReference>
<dbReference type="InterPro" id="IPR006527">
    <property type="entry name" value="F-box-assoc_dom_typ1"/>
</dbReference>
<accession>A0ABQ9L1T3</accession>
<gene>
    <name evidence="2" type="ORF">P3X46_024219</name>
</gene>
<feature type="domain" description="F-box" evidence="1">
    <location>
        <begin position="1"/>
        <end position="47"/>
    </location>
</feature>
<dbReference type="PROSITE" id="PS50181">
    <property type="entry name" value="FBOX"/>
    <property type="match status" value="1"/>
</dbReference>
<dbReference type="Pfam" id="PF00646">
    <property type="entry name" value="F-box"/>
    <property type="match status" value="1"/>
</dbReference>
<dbReference type="InterPro" id="IPR017451">
    <property type="entry name" value="F-box-assoc_interact_dom"/>
</dbReference>
<protein>
    <recommendedName>
        <fullName evidence="1">F-box domain-containing protein</fullName>
    </recommendedName>
</protein>
<proteinExistence type="predicted"/>
<dbReference type="SUPFAM" id="SSF81383">
    <property type="entry name" value="F-box domain"/>
    <property type="match status" value="1"/>
</dbReference>
<dbReference type="InterPro" id="IPR001810">
    <property type="entry name" value="F-box_dom"/>
</dbReference>
<evidence type="ECO:0000313" key="3">
    <source>
        <dbReference type="Proteomes" id="UP001174677"/>
    </source>
</evidence>
<dbReference type="PANTHER" id="PTHR31672">
    <property type="entry name" value="BNACNNG10540D PROTEIN"/>
    <property type="match status" value="1"/>
</dbReference>
<evidence type="ECO:0000259" key="1">
    <source>
        <dbReference type="PROSITE" id="PS50181"/>
    </source>
</evidence>
<dbReference type="InterPro" id="IPR036047">
    <property type="entry name" value="F-box-like_dom_sf"/>
</dbReference>
<organism evidence="2 3">
    <name type="scientific">Hevea brasiliensis</name>
    <name type="common">Para rubber tree</name>
    <name type="synonym">Siphonia brasiliensis</name>
    <dbReference type="NCBI Taxonomy" id="3981"/>
    <lineage>
        <taxon>Eukaryota</taxon>
        <taxon>Viridiplantae</taxon>
        <taxon>Streptophyta</taxon>
        <taxon>Embryophyta</taxon>
        <taxon>Tracheophyta</taxon>
        <taxon>Spermatophyta</taxon>
        <taxon>Magnoliopsida</taxon>
        <taxon>eudicotyledons</taxon>
        <taxon>Gunneridae</taxon>
        <taxon>Pentapetalae</taxon>
        <taxon>rosids</taxon>
        <taxon>fabids</taxon>
        <taxon>Malpighiales</taxon>
        <taxon>Euphorbiaceae</taxon>
        <taxon>Crotonoideae</taxon>
        <taxon>Micrandreae</taxon>
        <taxon>Hevea</taxon>
    </lineage>
</organism>
<dbReference type="EMBL" id="JARPOI010000014">
    <property type="protein sequence ID" value="KAJ9158655.1"/>
    <property type="molecule type" value="Genomic_DNA"/>
</dbReference>
<dbReference type="Pfam" id="PF07734">
    <property type="entry name" value="FBA_1"/>
    <property type="match status" value="1"/>
</dbReference>
<dbReference type="NCBIfam" id="TIGR01640">
    <property type="entry name" value="F_box_assoc_1"/>
    <property type="match status" value="1"/>
</dbReference>
<comment type="caution">
    <text evidence="2">The sequence shown here is derived from an EMBL/GenBank/DDBJ whole genome shotgun (WGS) entry which is preliminary data.</text>
</comment>